<dbReference type="PROSITE" id="PS51456">
    <property type="entry name" value="MYOSIN_MOTOR"/>
    <property type="match status" value="1"/>
</dbReference>
<dbReference type="Gene3D" id="3.40.850.10">
    <property type="entry name" value="Kinesin motor domain"/>
    <property type="match status" value="1"/>
</dbReference>
<dbReference type="PANTHER" id="PTHR22692">
    <property type="entry name" value="MYOSIN VII, XV"/>
    <property type="match status" value="1"/>
</dbReference>
<dbReference type="InterPro" id="IPR036961">
    <property type="entry name" value="Kinesin_motor_dom_sf"/>
</dbReference>
<dbReference type="Proteomes" id="UP000250572">
    <property type="component" value="Unassembled WGS sequence"/>
</dbReference>
<evidence type="ECO:0000256" key="6">
    <source>
        <dbReference type="SAM" id="MobiDB-lite"/>
    </source>
</evidence>
<dbReference type="GO" id="GO:0005524">
    <property type="term" value="F:ATP binding"/>
    <property type="evidence" value="ECO:0007669"/>
    <property type="project" value="UniProtKB-KW"/>
</dbReference>
<feature type="region of interest" description="Disordered" evidence="6">
    <location>
        <begin position="250"/>
        <end position="280"/>
    </location>
</feature>
<dbReference type="GO" id="GO:0016459">
    <property type="term" value="C:myosin complex"/>
    <property type="evidence" value="ECO:0007669"/>
    <property type="project" value="UniProtKB-KW"/>
</dbReference>
<feature type="compositionally biased region" description="Basic and acidic residues" evidence="6">
    <location>
        <begin position="25"/>
        <end position="38"/>
    </location>
</feature>
<feature type="compositionally biased region" description="Basic and acidic residues" evidence="6">
    <location>
        <begin position="258"/>
        <end position="275"/>
    </location>
</feature>
<evidence type="ECO:0000313" key="8">
    <source>
        <dbReference type="EMBL" id="PWA21783.1"/>
    </source>
</evidence>
<keyword evidence="9" id="KW-1185">Reference proteome</keyword>
<accession>A0A315VHM6</accession>
<comment type="caution">
    <text evidence="8">The sequence shown here is derived from an EMBL/GenBank/DDBJ whole genome shotgun (WGS) entry which is preliminary data.</text>
</comment>
<gene>
    <name evidence="8" type="ORF">CCH79_00018877</name>
</gene>
<evidence type="ECO:0000256" key="4">
    <source>
        <dbReference type="ARBA" id="ARBA00023175"/>
    </source>
</evidence>
<dbReference type="AlphaFoldDB" id="A0A315VHM6"/>
<keyword evidence="5" id="KW-0009">Actin-binding</keyword>
<feature type="compositionally biased region" description="Low complexity" evidence="6">
    <location>
        <begin position="307"/>
        <end position="316"/>
    </location>
</feature>
<dbReference type="InterPro" id="IPR027417">
    <property type="entry name" value="P-loop_NTPase"/>
</dbReference>
<feature type="region of interest" description="Disordered" evidence="6">
    <location>
        <begin position="307"/>
        <end position="337"/>
    </location>
</feature>
<evidence type="ECO:0000259" key="7">
    <source>
        <dbReference type="PROSITE" id="PS51456"/>
    </source>
</evidence>
<name>A0A315VHM6_GAMAF</name>
<keyword evidence="1" id="KW-0547">Nucleotide-binding</keyword>
<dbReference type="PANTHER" id="PTHR22692:SF16">
    <property type="entry name" value="MYOSIN XVB"/>
    <property type="match status" value="1"/>
</dbReference>
<dbReference type="InterPro" id="IPR051567">
    <property type="entry name" value="Unconventional_Myosin_ATPase"/>
</dbReference>
<dbReference type="GO" id="GO:0003774">
    <property type="term" value="F:cytoskeletal motor activity"/>
    <property type="evidence" value="ECO:0007669"/>
    <property type="project" value="InterPro"/>
</dbReference>
<keyword evidence="4" id="KW-0505">Motor protein</keyword>
<keyword evidence="3 5" id="KW-0518">Myosin</keyword>
<dbReference type="InterPro" id="IPR001609">
    <property type="entry name" value="Myosin_head_motor_dom-like"/>
</dbReference>
<proteinExistence type="inferred from homology"/>
<feature type="compositionally biased region" description="Polar residues" evidence="6">
    <location>
        <begin position="317"/>
        <end position="330"/>
    </location>
</feature>
<feature type="region of interest" description="Disordered" evidence="6">
    <location>
        <begin position="1"/>
        <end position="55"/>
    </location>
</feature>
<comment type="similarity">
    <text evidence="5">Belongs to the TRAFAC class myosin-kinesin ATPase superfamily. Myosin family.</text>
</comment>
<keyword evidence="2" id="KW-0067">ATP-binding</keyword>
<feature type="compositionally biased region" description="Polar residues" evidence="6">
    <location>
        <begin position="652"/>
        <end position="668"/>
    </location>
</feature>
<evidence type="ECO:0000256" key="2">
    <source>
        <dbReference type="ARBA" id="ARBA00022840"/>
    </source>
</evidence>
<organism evidence="8 9">
    <name type="scientific">Gambusia affinis</name>
    <name type="common">Western mosquitofish</name>
    <name type="synonym">Heterandria affinis</name>
    <dbReference type="NCBI Taxonomy" id="33528"/>
    <lineage>
        <taxon>Eukaryota</taxon>
        <taxon>Metazoa</taxon>
        <taxon>Chordata</taxon>
        <taxon>Craniata</taxon>
        <taxon>Vertebrata</taxon>
        <taxon>Euteleostomi</taxon>
        <taxon>Actinopterygii</taxon>
        <taxon>Neopterygii</taxon>
        <taxon>Teleostei</taxon>
        <taxon>Neoteleostei</taxon>
        <taxon>Acanthomorphata</taxon>
        <taxon>Ovalentaria</taxon>
        <taxon>Atherinomorphae</taxon>
        <taxon>Cyprinodontiformes</taxon>
        <taxon>Poeciliidae</taxon>
        <taxon>Poeciliinae</taxon>
        <taxon>Gambusia</taxon>
    </lineage>
</organism>
<feature type="region of interest" description="Disordered" evidence="6">
    <location>
        <begin position="645"/>
        <end position="674"/>
    </location>
</feature>
<feature type="domain" description="Myosin motor" evidence="7">
    <location>
        <begin position="588"/>
        <end position="674"/>
    </location>
</feature>
<dbReference type="EMBL" id="NHOQ01001897">
    <property type="protein sequence ID" value="PWA21783.1"/>
    <property type="molecule type" value="Genomic_DNA"/>
</dbReference>
<sequence>MFKKVKTNKEAEREKKQKRKAIKQTVEKETKQNKEEKGNTNLLKNKPCSLTESVQPLKDPSISRIDAPHKELMLKITGTINEGVPSVKNDLEQEKHERKMNKGSEDQSKLIFIKAKNEDTKAILEQEGDETVVKGRAQSLLSDKTKMASLGHNTRKAEINSDAESLEWDVSEGLHLIPARKRVTPFFKMTDWIKKKMPQKINLRKKISALNKAVGITSWLRTLKQKHSSRKSGDQVFRHRVAMRIVCKTRIASQKNKSSAEDKLKKEKTRPRETNGEATEEVAMVSNKELDAKYAVVLPRVKKMAKAKTAQTHKTAPSMSNTSGGHSICNTKPPKPGAKLVFPSKPDLSLLKSMRKSLPENLLSDEDVENRGSKFLNNSEELSIEKNITSRAMLENQDGVSVLRGARVKLKPSQMSVRMLGNGLAQSKCAHTDVEVADHTQISVSQYSSNEAANFAKTGVCSLYEEEADREVALLMGGNGLNAIAQPKFHWTGNNQMSGDPQTWLRAENLLPHQTVEKLTKWTVYDDDGRARTHGSRGHWESEDPTQEMLETQLISTQVSRPTILSPYSDRFNKYVLMPGNKITVELDEVEDLTYLEDVSESSVLLNLKKRFDRDCIYTYIGNILLSINPFKSLTIFSEEVRQKYEGKEQNKNPPLQQWSPTTGSWISTGPRKK</sequence>
<evidence type="ECO:0000256" key="5">
    <source>
        <dbReference type="PROSITE-ProRule" id="PRU00782"/>
    </source>
</evidence>
<comment type="caution">
    <text evidence="5">Lacks conserved residue(s) required for the propagation of feature annotation.</text>
</comment>
<evidence type="ECO:0000313" key="9">
    <source>
        <dbReference type="Proteomes" id="UP000250572"/>
    </source>
</evidence>
<dbReference type="Pfam" id="PF00063">
    <property type="entry name" value="Myosin_head"/>
    <property type="match status" value="1"/>
</dbReference>
<evidence type="ECO:0000256" key="3">
    <source>
        <dbReference type="ARBA" id="ARBA00023123"/>
    </source>
</evidence>
<dbReference type="SUPFAM" id="SSF52540">
    <property type="entry name" value="P-loop containing nucleoside triphosphate hydrolases"/>
    <property type="match status" value="1"/>
</dbReference>
<dbReference type="GO" id="GO:0003779">
    <property type="term" value="F:actin binding"/>
    <property type="evidence" value="ECO:0007669"/>
    <property type="project" value="UniProtKB-KW"/>
</dbReference>
<reference evidence="8 9" key="1">
    <citation type="journal article" date="2018" name="G3 (Bethesda)">
        <title>A High-Quality Reference Genome for the Invasive Mosquitofish Gambusia affinis Using a Chicago Library.</title>
        <authorList>
            <person name="Hoffberg S.L."/>
            <person name="Troendle N.J."/>
            <person name="Glenn T.C."/>
            <person name="Mahmud O."/>
            <person name="Louha S."/>
            <person name="Chalopin D."/>
            <person name="Bennetzen J.L."/>
            <person name="Mauricio R."/>
        </authorList>
    </citation>
    <scope>NUCLEOTIDE SEQUENCE [LARGE SCALE GENOMIC DNA]</scope>
    <source>
        <strain evidence="8">NE01/NJP1002.9</strain>
        <tissue evidence="8">Muscle</tissue>
    </source>
</reference>
<feature type="compositionally biased region" description="Polar residues" evidence="6">
    <location>
        <begin position="39"/>
        <end position="54"/>
    </location>
</feature>
<evidence type="ECO:0000256" key="1">
    <source>
        <dbReference type="ARBA" id="ARBA00022741"/>
    </source>
</evidence>
<protein>
    <recommendedName>
        <fullName evidence="7">Myosin motor domain-containing protein</fullName>
    </recommendedName>
</protein>